<evidence type="ECO:0000256" key="3">
    <source>
        <dbReference type="ARBA" id="ARBA00022448"/>
    </source>
</evidence>
<feature type="transmembrane region" description="Helical" evidence="8">
    <location>
        <begin position="217"/>
        <end position="240"/>
    </location>
</feature>
<feature type="transmembrane region" description="Helical" evidence="8">
    <location>
        <begin position="307"/>
        <end position="327"/>
    </location>
</feature>
<keyword evidence="5 8" id="KW-0812">Transmembrane</keyword>
<evidence type="ECO:0000256" key="1">
    <source>
        <dbReference type="ARBA" id="ARBA00004141"/>
    </source>
</evidence>
<feature type="transmembrane region" description="Helical" evidence="8">
    <location>
        <begin position="82"/>
        <end position="106"/>
    </location>
</feature>
<dbReference type="AlphaFoldDB" id="A0A1I0EAZ7"/>
<name>A0A1I0EAZ7_9FIRM</name>
<feature type="transmembrane region" description="Helical" evidence="8">
    <location>
        <begin position="272"/>
        <end position="295"/>
    </location>
</feature>
<protein>
    <submittedName>
        <fullName evidence="9">Spore germination protein (Amino acid permease)</fullName>
    </submittedName>
</protein>
<feature type="transmembrane region" description="Helical" evidence="8">
    <location>
        <begin position="41"/>
        <end position="62"/>
    </location>
</feature>
<sequence length="365" mass="41301">MYKMKEQLDSINMLAFVIHGMVGVRLLTLPRDIVQYAENDGWMSVILATILAFLTGFAFYWLGTIYPKLNISQIAEVVLGKVFGKMIMMGIALYVGLSISMSLRSFADNIKLFLLDTTPLWVIITLMLLISFYCVSQGVKAIAIVLDIILPFTLVFVALLILLALTNADTKNLMPVFYGGPKPVFRGFLEIVHPFLGVGTIGYIMPYFQIKKAVKKWITIGILIVGVVYMAIVLMCIMVFGSREIQELLFPTLSLSKTIQLQVEMFERAESLFMAVWIPITFTTIVTYFFSSFLNMKALLNTKREKMVLYGHLPILFIAALIPQNTVEVHYYLMLTNELAKILSFAALPLIVIATFIKERRRRPS</sequence>
<evidence type="ECO:0000256" key="6">
    <source>
        <dbReference type="ARBA" id="ARBA00022989"/>
    </source>
</evidence>
<feature type="transmembrane region" description="Helical" evidence="8">
    <location>
        <begin position="118"/>
        <end position="135"/>
    </location>
</feature>
<dbReference type="PANTHER" id="PTHR34975:SF2">
    <property type="entry name" value="SPORE GERMINATION PROTEIN A2"/>
    <property type="match status" value="1"/>
</dbReference>
<dbReference type="InterPro" id="IPR004761">
    <property type="entry name" value="Spore_GerAB"/>
</dbReference>
<keyword evidence="7 8" id="KW-0472">Membrane</keyword>
<feature type="transmembrane region" description="Helical" evidence="8">
    <location>
        <begin position="339"/>
        <end position="357"/>
    </location>
</feature>
<keyword evidence="6 8" id="KW-1133">Transmembrane helix</keyword>
<keyword evidence="10" id="KW-1185">Reference proteome</keyword>
<organism evidence="9 10">
    <name type="scientific">Natronincola peptidivorans</name>
    <dbReference type="NCBI Taxonomy" id="426128"/>
    <lineage>
        <taxon>Bacteria</taxon>
        <taxon>Bacillati</taxon>
        <taxon>Bacillota</taxon>
        <taxon>Clostridia</taxon>
        <taxon>Peptostreptococcales</taxon>
        <taxon>Natronincolaceae</taxon>
        <taxon>Natronincola</taxon>
    </lineage>
</organism>
<accession>A0A1I0EAZ7</accession>
<keyword evidence="3" id="KW-0813">Transport</keyword>
<comment type="subcellular location">
    <subcellularLocation>
        <location evidence="1">Membrane</location>
        <topology evidence="1">Multi-pass membrane protein</topology>
    </subcellularLocation>
</comment>
<dbReference type="GO" id="GO:0009847">
    <property type="term" value="P:spore germination"/>
    <property type="evidence" value="ECO:0007669"/>
    <property type="project" value="InterPro"/>
</dbReference>
<dbReference type="GO" id="GO:0016020">
    <property type="term" value="C:membrane"/>
    <property type="evidence" value="ECO:0007669"/>
    <property type="project" value="UniProtKB-SubCell"/>
</dbReference>
<dbReference type="EMBL" id="FOHU01000010">
    <property type="protein sequence ID" value="SET42244.1"/>
    <property type="molecule type" value="Genomic_DNA"/>
</dbReference>
<dbReference type="PANTHER" id="PTHR34975">
    <property type="entry name" value="SPORE GERMINATION PROTEIN A2"/>
    <property type="match status" value="1"/>
</dbReference>
<evidence type="ECO:0000256" key="2">
    <source>
        <dbReference type="ARBA" id="ARBA00007998"/>
    </source>
</evidence>
<proteinExistence type="inferred from homology"/>
<comment type="similarity">
    <text evidence="2">Belongs to the amino acid-polyamine-organocation (APC) superfamily. Spore germination protein (SGP) (TC 2.A.3.9) family.</text>
</comment>
<dbReference type="Pfam" id="PF03845">
    <property type="entry name" value="Spore_permease"/>
    <property type="match status" value="1"/>
</dbReference>
<evidence type="ECO:0000313" key="10">
    <source>
        <dbReference type="Proteomes" id="UP000199568"/>
    </source>
</evidence>
<dbReference type="Gene3D" id="1.20.1740.10">
    <property type="entry name" value="Amino acid/polyamine transporter I"/>
    <property type="match status" value="1"/>
</dbReference>
<dbReference type="Proteomes" id="UP000199568">
    <property type="component" value="Unassembled WGS sequence"/>
</dbReference>
<feature type="transmembrane region" description="Helical" evidence="8">
    <location>
        <begin position="185"/>
        <end position="205"/>
    </location>
</feature>
<reference evidence="9 10" key="1">
    <citation type="submission" date="2016-10" db="EMBL/GenBank/DDBJ databases">
        <authorList>
            <person name="de Groot N.N."/>
        </authorList>
    </citation>
    <scope>NUCLEOTIDE SEQUENCE [LARGE SCALE GENOMIC DNA]</scope>
    <source>
        <strain evidence="9 10">DSM 18979</strain>
    </source>
</reference>
<dbReference type="NCBIfam" id="TIGR00912">
    <property type="entry name" value="2A0309"/>
    <property type="match status" value="1"/>
</dbReference>
<feature type="transmembrane region" description="Helical" evidence="8">
    <location>
        <begin position="12"/>
        <end position="29"/>
    </location>
</feature>
<evidence type="ECO:0000256" key="7">
    <source>
        <dbReference type="ARBA" id="ARBA00023136"/>
    </source>
</evidence>
<evidence type="ECO:0000256" key="4">
    <source>
        <dbReference type="ARBA" id="ARBA00022544"/>
    </source>
</evidence>
<gene>
    <name evidence="9" type="ORF">SAMN05660297_02361</name>
</gene>
<evidence type="ECO:0000256" key="8">
    <source>
        <dbReference type="SAM" id="Phobius"/>
    </source>
</evidence>
<feature type="transmembrane region" description="Helical" evidence="8">
    <location>
        <begin position="142"/>
        <end position="165"/>
    </location>
</feature>
<evidence type="ECO:0000256" key="5">
    <source>
        <dbReference type="ARBA" id="ARBA00022692"/>
    </source>
</evidence>
<evidence type="ECO:0000313" key="9">
    <source>
        <dbReference type="EMBL" id="SET42244.1"/>
    </source>
</evidence>
<dbReference type="STRING" id="426128.SAMN05660297_02361"/>
<keyword evidence="4" id="KW-0309">Germination</keyword>
<dbReference type="RefSeq" id="WP_170834793.1">
    <property type="nucleotide sequence ID" value="NZ_FOHU01000010.1"/>
</dbReference>